<comment type="caution">
    <text evidence="2">The sequence shown here is derived from an EMBL/GenBank/DDBJ whole genome shotgun (WGS) entry which is preliminary data.</text>
</comment>
<accession>A0ABT3G403</accession>
<dbReference type="Pfam" id="PF07617">
    <property type="entry name" value="DUF1579"/>
    <property type="match status" value="1"/>
</dbReference>
<evidence type="ECO:0000313" key="3">
    <source>
        <dbReference type="Proteomes" id="UP001165653"/>
    </source>
</evidence>
<keyword evidence="1" id="KW-0732">Signal</keyword>
<dbReference type="InterPro" id="IPR011473">
    <property type="entry name" value="DUF1579"/>
</dbReference>
<feature type="chain" id="PRO_5046585817" evidence="1">
    <location>
        <begin position="26"/>
        <end position="188"/>
    </location>
</feature>
<dbReference type="Proteomes" id="UP001165653">
    <property type="component" value="Unassembled WGS sequence"/>
</dbReference>
<organism evidence="2 3">
    <name type="scientific">Luteolibacter rhizosphaerae</name>
    <dbReference type="NCBI Taxonomy" id="2989719"/>
    <lineage>
        <taxon>Bacteria</taxon>
        <taxon>Pseudomonadati</taxon>
        <taxon>Verrucomicrobiota</taxon>
        <taxon>Verrucomicrobiia</taxon>
        <taxon>Verrucomicrobiales</taxon>
        <taxon>Verrucomicrobiaceae</taxon>
        <taxon>Luteolibacter</taxon>
    </lineage>
</organism>
<evidence type="ECO:0000256" key="1">
    <source>
        <dbReference type="SAM" id="SignalP"/>
    </source>
</evidence>
<reference evidence="2" key="1">
    <citation type="submission" date="2022-10" db="EMBL/GenBank/DDBJ databases">
        <title>Luteolibacter sp. GHJ8, whole genome shotgun sequencing project.</title>
        <authorList>
            <person name="Zhao G."/>
            <person name="Shen L."/>
        </authorList>
    </citation>
    <scope>NUCLEOTIDE SEQUENCE</scope>
    <source>
        <strain evidence="2">GHJ8</strain>
    </source>
</reference>
<dbReference type="EMBL" id="JAPDDR010000006">
    <property type="protein sequence ID" value="MCW1914569.1"/>
    <property type="molecule type" value="Genomic_DNA"/>
</dbReference>
<evidence type="ECO:0000313" key="2">
    <source>
        <dbReference type="EMBL" id="MCW1914569.1"/>
    </source>
</evidence>
<keyword evidence="3" id="KW-1185">Reference proteome</keyword>
<sequence>MKTTSLLRPLFAAFAVALFAPSLQAQDMPEMPKPQSEHAWLEKFAGTWQTEMQCSMGPDKEPMTSKGTETATMLGGFWLIVENKAEMMGQPFKGVLTLGYDPAKKNYIGTWTDSMTSTLWNYTGTLNEAGDTLTLESEGPCPMQGGKICKFKEVMKLTGKDEKTFTSSMLGEDGKWTQMMSAKSKRVK</sequence>
<gene>
    <name evidence="2" type="ORF">OJ996_13350</name>
</gene>
<proteinExistence type="predicted"/>
<name>A0ABT3G403_9BACT</name>
<feature type="signal peptide" evidence="1">
    <location>
        <begin position="1"/>
        <end position="25"/>
    </location>
</feature>
<protein>
    <submittedName>
        <fullName evidence="2">DUF1579 domain-containing protein</fullName>
    </submittedName>
</protein>
<dbReference type="RefSeq" id="WP_264514102.1">
    <property type="nucleotide sequence ID" value="NZ_JAPDDR010000006.1"/>
</dbReference>